<comment type="caution">
    <text evidence="1">The sequence shown here is derived from an EMBL/GenBank/DDBJ whole genome shotgun (WGS) entry which is preliminary data.</text>
</comment>
<dbReference type="AlphaFoldDB" id="A0AAV4MAG7"/>
<accession>A0AAV4MAG7</accession>
<keyword evidence="2" id="KW-1185">Reference proteome</keyword>
<dbReference type="Proteomes" id="UP001054837">
    <property type="component" value="Unassembled WGS sequence"/>
</dbReference>
<protein>
    <submittedName>
        <fullName evidence="1">Uncharacterized protein</fullName>
    </submittedName>
</protein>
<reference evidence="1 2" key="1">
    <citation type="submission" date="2021-06" db="EMBL/GenBank/DDBJ databases">
        <title>Caerostris darwini draft genome.</title>
        <authorList>
            <person name="Kono N."/>
            <person name="Arakawa K."/>
        </authorList>
    </citation>
    <scope>NUCLEOTIDE SEQUENCE [LARGE SCALE GENOMIC DNA]</scope>
</reference>
<evidence type="ECO:0000313" key="2">
    <source>
        <dbReference type="Proteomes" id="UP001054837"/>
    </source>
</evidence>
<proteinExistence type="predicted"/>
<organism evidence="1 2">
    <name type="scientific">Caerostris darwini</name>
    <dbReference type="NCBI Taxonomy" id="1538125"/>
    <lineage>
        <taxon>Eukaryota</taxon>
        <taxon>Metazoa</taxon>
        <taxon>Ecdysozoa</taxon>
        <taxon>Arthropoda</taxon>
        <taxon>Chelicerata</taxon>
        <taxon>Arachnida</taxon>
        <taxon>Araneae</taxon>
        <taxon>Araneomorphae</taxon>
        <taxon>Entelegynae</taxon>
        <taxon>Araneoidea</taxon>
        <taxon>Araneidae</taxon>
        <taxon>Caerostris</taxon>
    </lineage>
</organism>
<gene>
    <name evidence="1" type="ORF">CDAR_500171</name>
</gene>
<evidence type="ECO:0000313" key="1">
    <source>
        <dbReference type="EMBL" id="GIX68411.1"/>
    </source>
</evidence>
<dbReference type="EMBL" id="BPLQ01000179">
    <property type="protein sequence ID" value="GIX68411.1"/>
    <property type="molecule type" value="Genomic_DNA"/>
</dbReference>
<name>A0AAV4MAG7_9ARAC</name>
<sequence length="118" mass="13543">MSIIASQIQYHTIFCTRSFFSLLTIFKIKIDKRIKENQKASRITSTGPMTTETESDKKIQKRQRILGISKVSLRCSLKIELLLLPLKIEIFQMLKPEDPDTRNFVGNNGKLGGKNQIM</sequence>